<organism evidence="1 2">
    <name type="scientific">Coccidioides immitis RMSCC 2394</name>
    <dbReference type="NCBI Taxonomy" id="404692"/>
    <lineage>
        <taxon>Eukaryota</taxon>
        <taxon>Fungi</taxon>
        <taxon>Dikarya</taxon>
        <taxon>Ascomycota</taxon>
        <taxon>Pezizomycotina</taxon>
        <taxon>Eurotiomycetes</taxon>
        <taxon>Eurotiomycetidae</taxon>
        <taxon>Onygenales</taxon>
        <taxon>Onygenaceae</taxon>
        <taxon>Coccidioides</taxon>
    </lineage>
</organism>
<sequence>MGTEWTSKWVGVSGLFAGAGRSYLKEMIQKKILGYAVRAQYSNTSMKRPPWGVRSNMTLGVYTRGYKNPFHGGMIAVVDLKLRGKKIWASSSKPAHPCGSGRLVD</sequence>
<accession>A0A0J6YHX0</accession>
<dbReference type="Proteomes" id="UP000054565">
    <property type="component" value="Unassembled WGS sequence"/>
</dbReference>
<protein>
    <submittedName>
        <fullName evidence="1">Uncharacterized protein</fullName>
    </submittedName>
</protein>
<evidence type="ECO:0000313" key="2">
    <source>
        <dbReference type="Proteomes" id="UP000054565"/>
    </source>
</evidence>
<dbReference type="AlphaFoldDB" id="A0A0J6YHX0"/>
<name>A0A0J6YHX0_COCIT</name>
<proteinExistence type="predicted"/>
<evidence type="ECO:0000313" key="1">
    <source>
        <dbReference type="EMBL" id="KMP06674.1"/>
    </source>
</evidence>
<reference evidence="2" key="1">
    <citation type="journal article" date="2010" name="Genome Res.">
        <title>Population genomic sequencing of Coccidioides fungi reveals recent hybridization and transposon control.</title>
        <authorList>
            <person name="Neafsey D.E."/>
            <person name="Barker B.M."/>
            <person name="Sharpton T.J."/>
            <person name="Stajich J.E."/>
            <person name="Park D.J."/>
            <person name="Whiston E."/>
            <person name="Hung C.-Y."/>
            <person name="McMahan C."/>
            <person name="White J."/>
            <person name="Sykes S."/>
            <person name="Heiman D."/>
            <person name="Young S."/>
            <person name="Zeng Q."/>
            <person name="Abouelleil A."/>
            <person name="Aftuck L."/>
            <person name="Bessette D."/>
            <person name="Brown A."/>
            <person name="FitzGerald M."/>
            <person name="Lui A."/>
            <person name="Macdonald J.P."/>
            <person name="Priest M."/>
            <person name="Orbach M.J."/>
            <person name="Galgiani J.N."/>
            <person name="Kirkland T.N."/>
            <person name="Cole G.T."/>
            <person name="Birren B.W."/>
            <person name="Henn M.R."/>
            <person name="Taylor J.W."/>
            <person name="Rounsley S.D."/>
        </authorList>
    </citation>
    <scope>NUCLEOTIDE SEQUENCE [LARGE SCALE GENOMIC DNA]</scope>
    <source>
        <strain evidence="2">RMSCC 2394</strain>
    </source>
</reference>
<dbReference type="EMBL" id="DS028096">
    <property type="protein sequence ID" value="KMP06674.1"/>
    <property type="molecule type" value="Genomic_DNA"/>
</dbReference>
<gene>
    <name evidence="1" type="ORF">CIRG_06355</name>
</gene>